<evidence type="ECO:0000256" key="6">
    <source>
        <dbReference type="PROSITE-ProRule" id="PRU00089"/>
    </source>
</evidence>
<dbReference type="PROSITE" id="PS00657">
    <property type="entry name" value="FORK_HEAD_1"/>
    <property type="match status" value="1"/>
</dbReference>
<evidence type="ECO:0000313" key="10">
    <source>
        <dbReference type="Proteomes" id="UP000694888"/>
    </source>
</evidence>
<protein>
    <submittedName>
        <fullName evidence="11">Forkhead box protein K2</fullName>
    </submittedName>
</protein>
<keyword evidence="4" id="KW-0804">Transcription</keyword>
<dbReference type="Pfam" id="PF00250">
    <property type="entry name" value="Forkhead"/>
    <property type="match status" value="1"/>
</dbReference>
<dbReference type="PANTHER" id="PTHR45881">
    <property type="entry name" value="CHECKPOINT SUPPRESSOR 1-LIKE, ISOFORM A-RELATED"/>
    <property type="match status" value="1"/>
</dbReference>
<evidence type="ECO:0000259" key="9">
    <source>
        <dbReference type="PROSITE" id="PS50039"/>
    </source>
</evidence>
<dbReference type="SMART" id="SM00240">
    <property type="entry name" value="FHA"/>
    <property type="match status" value="1"/>
</dbReference>
<keyword evidence="5 6" id="KW-0539">Nucleus</keyword>
<dbReference type="RefSeq" id="XP_005092494.1">
    <property type="nucleotide sequence ID" value="XM_005092437.3"/>
</dbReference>
<evidence type="ECO:0000256" key="4">
    <source>
        <dbReference type="ARBA" id="ARBA00023163"/>
    </source>
</evidence>
<evidence type="ECO:0000256" key="5">
    <source>
        <dbReference type="ARBA" id="ARBA00023242"/>
    </source>
</evidence>
<dbReference type="SMART" id="SM00339">
    <property type="entry name" value="FH"/>
    <property type="match status" value="1"/>
</dbReference>
<dbReference type="SUPFAM" id="SSF49879">
    <property type="entry name" value="SMAD/FHA domain"/>
    <property type="match status" value="1"/>
</dbReference>
<dbReference type="InterPro" id="IPR018122">
    <property type="entry name" value="TF_fork_head_CS_1"/>
</dbReference>
<feature type="domain" description="FHA" evidence="8">
    <location>
        <begin position="56"/>
        <end position="108"/>
    </location>
</feature>
<dbReference type="PROSITE" id="PS50006">
    <property type="entry name" value="FHA_DOMAIN"/>
    <property type="match status" value="1"/>
</dbReference>
<dbReference type="CDD" id="cd20026">
    <property type="entry name" value="FH_FOXK"/>
    <property type="match status" value="1"/>
</dbReference>
<dbReference type="InterPro" id="IPR000253">
    <property type="entry name" value="FHA_dom"/>
</dbReference>
<feature type="region of interest" description="Disordered" evidence="7">
    <location>
        <begin position="170"/>
        <end position="203"/>
    </location>
</feature>
<accession>A0ABM0JFH7</accession>
<evidence type="ECO:0000256" key="1">
    <source>
        <dbReference type="ARBA" id="ARBA00004123"/>
    </source>
</evidence>
<dbReference type="InterPro" id="IPR036390">
    <property type="entry name" value="WH_DNA-bd_sf"/>
</dbReference>
<dbReference type="SUPFAM" id="SSF46785">
    <property type="entry name" value="Winged helix' DNA-binding domain"/>
    <property type="match status" value="1"/>
</dbReference>
<dbReference type="Proteomes" id="UP000694888">
    <property type="component" value="Unplaced"/>
</dbReference>
<feature type="region of interest" description="Disordered" evidence="7">
    <location>
        <begin position="599"/>
        <end position="629"/>
    </location>
</feature>
<dbReference type="Gene3D" id="1.10.10.10">
    <property type="entry name" value="Winged helix-like DNA-binding domain superfamily/Winged helix DNA-binding domain"/>
    <property type="match status" value="1"/>
</dbReference>
<dbReference type="PRINTS" id="PR00053">
    <property type="entry name" value="FORKHEAD"/>
</dbReference>
<name>A0ABM0JFH7_APLCA</name>
<dbReference type="InterPro" id="IPR036388">
    <property type="entry name" value="WH-like_DNA-bd_sf"/>
</dbReference>
<dbReference type="GeneID" id="101847706"/>
<dbReference type="Pfam" id="PF00498">
    <property type="entry name" value="FHA"/>
    <property type="match status" value="1"/>
</dbReference>
<keyword evidence="3 6" id="KW-0238">DNA-binding</keyword>
<dbReference type="CDD" id="cd22688">
    <property type="entry name" value="FHA_FOXK"/>
    <property type="match status" value="1"/>
</dbReference>
<gene>
    <name evidence="11" type="primary">LOC101847706</name>
</gene>
<sequence length="664" mass="71096">MSGIQQPTNNHALALLALKSAPASPSGAVWSPESKGAAIARLEGKDFEFTMRQPRITIGRNSSKGDVDVNMGHSSFISRVHLEIFNEHPNFFMKCNGKNGVFIDGIFQRKGAPPLQLPRTCILRFPSTNIKIQFQSLIDETVAPPPPVSVATPKKKPPLPPLKINIPEPQEAMANSPCPSPTGTISAANSCPTSPRSGSTHNSRFTLIPDLQAVAAYAAAHPREEKDNNSVSSVVTPSSGDNSRDESKPPYSYAQLIVQAITSAPDRQLTLSGIYAYITKNYPYYRTADKGWQNSIRHNLSLNRYFIKVPRSQEEPGKGSFWRIDPVSEAKLTAQAFRKRRQRGVPCFRTPFGGLSSRSAPASPSHMAGSITPDSLSREGSPIPEPVLETEVSQAAVHIVQQSQQAHPTVTDLRFSQSAPGSPSGSRVLSPVTVSASAGQTAIHQLPSVIAKPKIFMTTPGQVLLNGPSGTPLTNGTHLEIKRESGEAVSLGASQKMASLVATANQAQFQTRTINPVTLVRTLHAGQQVVVTAATDSGSSPQPITLLPQSVQLLPPQGSGATSQTSAIQQALAPSSAGQSVQLLQQQVFPQQVLLQQQQHKTATSEQQQPMGGDAWATQDSKPVVPVLSTGVKRPGEEAMTQQELDAAAALKRPKMEETEAELE</sequence>
<feature type="compositionally biased region" description="Polar residues" evidence="7">
    <location>
        <begin position="181"/>
        <end position="203"/>
    </location>
</feature>
<dbReference type="InterPro" id="IPR030456">
    <property type="entry name" value="TF_fork_head_CS_2"/>
</dbReference>
<feature type="domain" description="Fork-head" evidence="9">
    <location>
        <begin position="248"/>
        <end position="343"/>
    </location>
</feature>
<evidence type="ECO:0000256" key="3">
    <source>
        <dbReference type="ARBA" id="ARBA00023125"/>
    </source>
</evidence>
<evidence type="ECO:0000256" key="2">
    <source>
        <dbReference type="ARBA" id="ARBA00023015"/>
    </source>
</evidence>
<feature type="DNA-binding region" description="Fork-head" evidence="6">
    <location>
        <begin position="248"/>
        <end position="343"/>
    </location>
</feature>
<dbReference type="InterPro" id="IPR001766">
    <property type="entry name" value="Fork_head_dom"/>
</dbReference>
<organism evidence="10 11">
    <name type="scientific">Aplysia californica</name>
    <name type="common">California sea hare</name>
    <dbReference type="NCBI Taxonomy" id="6500"/>
    <lineage>
        <taxon>Eukaryota</taxon>
        <taxon>Metazoa</taxon>
        <taxon>Spiralia</taxon>
        <taxon>Lophotrochozoa</taxon>
        <taxon>Mollusca</taxon>
        <taxon>Gastropoda</taxon>
        <taxon>Heterobranchia</taxon>
        <taxon>Euthyneura</taxon>
        <taxon>Tectipleura</taxon>
        <taxon>Aplysiida</taxon>
        <taxon>Aplysioidea</taxon>
        <taxon>Aplysiidae</taxon>
        <taxon>Aplysia</taxon>
    </lineage>
</organism>
<proteinExistence type="predicted"/>
<keyword evidence="2" id="KW-0805">Transcription regulation</keyword>
<feature type="region of interest" description="Disordered" evidence="7">
    <location>
        <begin position="400"/>
        <end position="431"/>
    </location>
</feature>
<feature type="region of interest" description="Disordered" evidence="7">
    <location>
        <begin position="220"/>
        <end position="249"/>
    </location>
</feature>
<reference evidence="11" key="1">
    <citation type="submission" date="2025-08" db="UniProtKB">
        <authorList>
            <consortium name="RefSeq"/>
        </authorList>
    </citation>
    <scope>IDENTIFICATION</scope>
</reference>
<dbReference type="InterPro" id="IPR008984">
    <property type="entry name" value="SMAD_FHA_dom_sf"/>
</dbReference>
<evidence type="ECO:0000256" key="7">
    <source>
        <dbReference type="SAM" id="MobiDB-lite"/>
    </source>
</evidence>
<feature type="compositionally biased region" description="Polar residues" evidence="7">
    <location>
        <begin position="600"/>
        <end position="610"/>
    </location>
</feature>
<evidence type="ECO:0000313" key="11">
    <source>
        <dbReference type="RefSeq" id="XP_005092494.1"/>
    </source>
</evidence>
<feature type="compositionally biased region" description="Low complexity" evidence="7">
    <location>
        <begin position="230"/>
        <end position="239"/>
    </location>
</feature>
<feature type="region of interest" description="Disordered" evidence="7">
    <location>
        <begin position="356"/>
        <end position="384"/>
    </location>
</feature>
<dbReference type="PROSITE" id="PS50039">
    <property type="entry name" value="FORK_HEAD_3"/>
    <property type="match status" value="1"/>
</dbReference>
<evidence type="ECO:0000259" key="8">
    <source>
        <dbReference type="PROSITE" id="PS50006"/>
    </source>
</evidence>
<dbReference type="Gene3D" id="2.60.200.20">
    <property type="match status" value="1"/>
</dbReference>
<dbReference type="PANTHER" id="PTHR45881:SF7">
    <property type="entry name" value="CHECKPOINT SUPPRESSOR 1-LIKE, ISOFORM A-RELATED"/>
    <property type="match status" value="1"/>
</dbReference>
<dbReference type="PROSITE" id="PS00658">
    <property type="entry name" value="FORK_HEAD_2"/>
    <property type="match status" value="1"/>
</dbReference>
<keyword evidence="10" id="KW-1185">Reference proteome</keyword>
<comment type="subcellular location">
    <subcellularLocation>
        <location evidence="1 6">Nucleus</location>
    </subcellularLocation>
</comment>